<reference evidence="3" key="1">
    <citation type="submission" date="2022-03" db="EMBL/GenBank/DDBJ databases">
        <authorList>
            <person name="Sayadi A."/>
        </authorList>
    </citation>
    <scope>NUCLEOTIDE SEQUENCE</scope>
</reference>
<dbReference type="AlphaFoldDB" id="A0A9P0LMD2"/>
<dbReference type="Proteomes" id="UP001152888">
    <property type="component" value="Unassembled WGS sequence"/>
</dbReference>
<dbReference type="OrthoDB" id="297496at2759"/>
<evidence type="ECO:0000256" key="2">
    <source>
        <dbReference type="SAM" id="Phobius"/>
    </source>
</evidence>
<evidence type="ECO:0000313" key="3">
    <source>
        <dbReference type="EMBL" id="CAH1997387.1"/>
    </source>
</evidence>
<gene>
    <name evidence="3" type="ORF">ACAOBT_LOCUS23703</name>
</gene>
<keyword evidence="2" id="KW-1133">Transmembrane helix</keyword>
<keyword evidence="2" id="KW-0812">Transmembrane</keyword>
<name>A0A9P0LMD2_ACAOB</name>
<dbReference type="Gene3D" id="1.10.287.70">
    <property type="match status" value="1"/>
</dbReference>
<keyword evidence="4" id="KW-1185">Reference proteome</keyword>
<protein>
    <submittedName>
        <fullName evidence="3">Uncharacterized protein</fullName>
    </submittedName>
</protein>
<organism evidence="3 4">
    <name type="scientific">Acanthoscelides obtectus</name>
    <name type="common">Bean weevil</name>
    <name type="synonym">Bruchus obtectus</name>
    <dbReference type="NCBI Taxonomy" id="200917"/>
    <lineage>
        <taxon>Eukaryota</taxon>
        <taxon>Metazoa</taxon>
        <taxon>Ecdysozoa</taxon>
        <taxon>Arthropoda</taxon>
        <taxon>Hexapoda</taxon>
        <taxon>Insecta</taxon>
        <taxon>Pterygota</taxon>
        <taxon>Neoptera</taxon>
        <taxon>Endopterygota</taxon>
        <taxon>Coleoptera</taxon>
        <taxon>Polyphaga</taxon>
        <taxon>Cucujiformia</taxon>
        <taxon>Chrysomeloidea</taxon>
        <taxon>Chrysomelidae</taxon>
        <taxon>Bruchinae</taxon>
        <taxon>Bruchini</taxon>
        <taxon>Acanthoscelides</taxon>
    </lineage>
</organism>
<accession>A0A9P0LMD2</accession>
<comment type="caution">
    <text evidence="3">The sequence shown here is derived from an EMBL/GenBank/DDBJ whole genome shotgun (WGS) entry which is preliminary data.</text>
</comment>
<feature type="transmembrane region" description="Helical" evidence="2">
    <location>
        <begin position="119"/>
        <end position="143"/>
    </location>
</feature>
<evidence type="ECO:0000256" key="1">
    <source>
        <dbReference type="SAM" id="MobiDB-lite"/>
    </source>
</evidence>
<keyword evidence="2" id="KW-0472">Membrane</keyword>
<feature type="compositionally biased region" description="Polar residues" evidence="1">
    <location>
        <begin position="1"/>
        <end position="14"/>
    </location>
</feature>
<proteinExistence type="predicted"/>
<sequence>MASAPGSDTASVKSTPRVKTPDGRKVGFARPSLIIPPPQAQRTYGPHSAHTAHMTGVPLTAASIGPQHGMYGRKASMFVFDQIHGLKDFTMATAKSGLGIGEKCSYWVYNKISAWSRKWFTHFFLSIVLVLYTICGALTFIYIEGKFKIAS</sequence>
<feature type="region of interest" description="Disordered" evidence="1">
    <location>
        <begin position="1"/>
        <end position="31"/>
    </location>
</feature>
<dbReference type="EMBL" id="CAKOFQ010007284">
    <property type="protein sequence ID" value="CAH1997387.1"/>
    <property type="molecule type" value="Genomic_DNA"/>
</dbReference>
<evidence type="ECO:0000313" key="4">
    <source>
        <dbReference type="Proteomes" id="UP001152888"/>
    </source>
</evidence>